<dbReference type="AlphaFoldDB" id="A0A0B2V9Y8"/>
<name>A0A0B2V9Y8_TOXCA</name>
<comment type="caution">
    <text evidence="1">The sequence shown here is derived from an EMBL/GenBank/DDBJ whole genome shotgun (WGS) entry which is preliminary data.</text>
</comment>
<dbReference type="EMBL" id="JPKZ01002138">
    <property type="protein sequence ID" value="KHN78277.1"/>
    <property type="molecule type" value="Genomic_DNA"/>
</dbReference>
<evidence type="ECO:0000313" key="2">
    <source>
        <dbReference type="Proteomes" id="UP000031036"/>
    </source>
</evidence>
<feature type="non-terminal residue" evidence="1">
    <location>
        <position position="112"/>
    </location>
</feature>
<keyword evidence="2" id="KW-1185">Reference proteome</keyword>
<reference evidence="1 2" key="1">
    <citation type="submission" date="2014-11" db="EMBL/GenBank/DDBJ databases">
        <title>Genetic blueprint of the zoonotic pathogen Toxocara canis.</title>
        <authorList>
            <person name="Zhu X.-Q."/>
            <person name="Korhonen P.K."/>
            <person name="Cai H."/>
            <person name="Young N.D."/>
            <person name="Nejsum P."/>
            <person name="von Samson-Himmelstjerna G."/>
            <person name="Boag P.R."/>
            <person name="Tan P."/>
            <person name="Li Q."/>
            <person name="Min J."/>
            <person name="Yang Y."/>
            <person name="Wang X."/>
            <person name="Fang X."/>
            <person name="Hall R.S."/>
            <person name="Hofmann A."/>
            <person name="Sternberg P.W."/>
            <person name="Jex A.R."/>
            <person name="Gasser R.B."/>
        </authorList>
    </citation>
    <scope>NUCLEOTIDE SEQUENCE [LARGE SCALE GENOMIC DNA]</scope>
    <source>
        <strain evidence="1">PN_DK_2014</strain>
    </source>
</reference>
<proteinExistence type="predicted"/>
<evidence type="ECO:0000313" key="1">
    <source>
        <dbReference type="EMBL" id="KHN78277.1"/>
    </source>
</evidence>
<protein>
    <submittedName>
        <fullName evidence="1">Uncharacterized protein</fullName>
    </submittedName>
</protein>
<sequence>MNIRQVMSHTHFNIQQMRIMLANALYSANCKKHIKWNTTRKWRIKRSVILLLNIKCLHETRETEQLFLLYEIRRTETRKRNEFVNVRNNVGHPESFAGRARRYRLPQHATTH</sequence>
<gene>
    <name evidence="1" type="ORF">Tcan_00802</name>
</gene>
<accession>A0A0B2V9Y8</accession>
<dbReference type="Proteomes" id="UP000031036">
    <property type="component" value="Unassembled WGS sequence"/>
</dbReference>
<organism evidence="1 2">
    <name type="scientific">Toxocara canis</name>
    <name type="common">Canine roundworm</name>
    <dbReference type="NCBI Taxonomy" id="6265"/>
    <lineage>
        <taxon>Eukaryota</taxon>
        <taxon>Metazoa</taxon>
        <taxon>Ecdysozoa</taxon>
        <taxon>Nematoda</taxon>
        <taxon>Chromadorea</taxon>
        <taxon>Rhabditida</taxon>
        <taxon>Spirurina</taxon>
        <taxon>Ascaridomorpha</taxon>
        <taxon>Ascaridoidea</taxon>
        <taxon>Toxocaridae</taxon>
        <taxon>Toxocara</taxon>
    </lineage>
</organism>